<dbReference type="EC" id="3.6.4.-" evidence="1"/>
<name>A0ACC6RS45_9BURK</name>
<proteinExistence type="predicted"/>
<protein>
    <submittedName>
        <fullName evidence="1">Fe-S protein assembly chaperone HscA</fullName>
        <ecNumber evidence="1">3.6.4.-</ecNumber>
    </submittedName>
</protein>
<keyword evidence="2" id="KW-1185">Reference proteome</keyword>
<dbReference type="EMBL" id="JAYMRU010000028">
    <property type="protein sequence ID" value="MEM5404338.1"/>
    <property type="molecule type" value="Genomic_DNA"/>
</dbReference>
<accession>A0ACC6RS45</accession>
<evidence type="ECO:0000313" key="1">
    <source>
        <dbReference type="EMBL" id="MEM5404338.1"/>
    </source>
</evidence>
<dbReference type="Proteomes" id="UP001392318">
    <property type="component" value="Unassembled WGS sequence"/>
</dbReference>
<reference evidence="1" key="1">
    <citation type="submission" date="2024-01" db="EMBL/GenBank/DDBJ databases">
        <title>The diversity of rhizobia nodulating Mimosa spp. in eleven states of Brazil covering several biomes is determined by host plant, location, and edaphic factors.</title>
        <authorList>
            <person name="Rouws L."/>
            <person name="Barauna A."/>
            <person name="Beukes C."/>
            <person name="De Faria S.M."/>
            <person name="Gross E."/>
            <person name="Dos Reis Junior F.B."/>
            <person name="Simon M."/>
            <person name="Maluk M."/>
            <person name="Odee D.W."/>
            <person name="Kenicer G."/>
            <person name="Young J.P.W."/>
            <person name="Reis V.M."/>
            <person name="Zilli J."/>
            <person name="James E.K."/>
        </authorList>
    </citation>
    <scope>NUCLEOTIDE SEQUENCE</scope>
    <source>
        <strain evidence="1">JPY452</strain>
    </source>
</reference>
<evidence type="ECO:0000313" key="2">
    <source>
        <dbReference type="Proteomes" id="UP001392318"/>
    </source>
</evidence>
<keyword evidence="1" id="KW-0378">Hydrolase</keyword>
<sequence length="623" mass="65934">MALLQISEPGMAPAPHQRRLAVGIDLGTTNSLVAAVRSGVPDVLPDEDGHVLLPSVVRYLANGGRRIGRTAKAEAATDPRNTIVSVKRFMGRGKSDVEGAANAPYDFVDAPGMVQIQTIDGVKSPVEVSAEILATLRQRAEDTLGDELVGAVITVPAYFDEAQRQATKDAARLAGLNVLRLLNEPTAAAIAYGLDNGSEGLYAVYDLGGGTFDLSILKLTKGVFEVLAAGGDSALGGDDFDHALFAWALEQSGIERATLAPEDVRLLLDRVRDAKEALSSVPEARIEATLSSGKQIALTIDEPRFEALTQALVQRTLTPTKKALRDAKVAAKDVKGVVLVGGATRMPVIRRAVEQHFGQAPLTNLDPDQVVALGAAIQADLLAGNRGGEDDWLLLDVIPLSLGVETMGGLVEKIIPRNSTIPVARAQDFTTFKDGQTAMAIHVVQGERELVADCRSLARFELRGIPPMAAGAARIRVTYQVDADGLLSVFAREQLSGVEASVVVKPSYGLADDDVARMLEDSFKTAEVDMRARALREAQVEAQRIIEATNAALGADGELLDEAERAQVDALIAALAQVAQGEDAGAIEAATKALSEGTDEFAARRMDKGIKRALAGKKLDEIG</sequence>
<gene>
    <name evidence="1" type="primary">hscA</name>
    <name evidence="1" type="ORF">VSR83_30645</name>
</gene>
<comment type="caution">
    <text evidence="1">The sequence shown here is derived from an EMBL/GenBank/DDBJ whole genome shotgun (WGS) entry which is preliminary data.</text>
</comment>
<organism evidence="1 2">
    <name type="scientific">Paraburkholderia unamae</name>
    <dbReference type="NCBI Taxonomy" id="219649"/>
    <lineage>
        <taxon>Bacteria</taxon>
        <taxon>Pseudomonadati</taxon>
        <taxon>Pseudomonadota</taxon>
        <taxon>Betaproteobacteria</taxon>
        <taxon>Burkholderiales</taxon>
        <taxon>Burkholderiaceae</taxon>
        <taxon>Paraburkholderia</taxon>
    </lineage>
</organism>